<evidence type="ECO:0000313" key="9">
    <source>
        <dbReference type="Proteomes" id="UP001497623"/>
    </source>
</evidence>
<evidence type="ECO:0000256" key="5">
    <source>
        <dbReference type="PIRSR" id="PIRSR000097-2"/>
    </source>
</evidence>
<dbReference type="Proteomes" id="UP001497623">
    <property type="component" value="Unassembled WGS sequence"/>
</dbReference>
<protein>
    <recommendedName>
        <fullName evidence="7">NADP-dependent oxidoreductase domain-containing protein</fullName>
    </recommendedName>
</protein>
<comment type="caution">
    <text evidence="8">The sequence shown here is derived from an EMBL/GenBank/DDBJ whole genome shotgun (WGS) entry which is preliminary data.</text>
</comment>
<reference evidence="8 9" key="1">
    <citation type="submission" date="2024-05" db="EMBL/GenBank/DDBJ databases">
        <authorList>
            <person name="Wallberg A."/>
        </authorList>
    </citation>
    <scope>NUCLEOTIDE SEQUENCE [LARGE SCALE GENOMIC DNA]</scope>
</reference>
<gene>
    <name evidence="8" type="ORF">MNOR_LOCUS1063</name>
</gene>
<dbReference type="InterPro" id="IPR036812">
    <property type="entry name" value="NAD(P)_OxRdtase_dom_sf"/>
</dbReference>
<dbReference type="GO" id="GO:0016491">
    <property type="term" value="F:oxidoreductase activity"/>
    <property type="evidence" value="ECO:0007669"/>
    <property type="project" value="UniProtKB-KW"/>
</dbReference>
<evidence type="ECO:0000256" key="1">
    <source>
        <dbReference type="ARBA" id="ARBA00007905"/>
    </source>
</evidence>
<evidence type="ECO:0000259" key="7">
    <source>
        <dbReference type="Pfam" id="PF00248"/>
    </source>
</evidence>
<dbReference type="PROSITE" id="PS00063">
    <property type="entry name" value="ALDOKETO_REDUCTASE_3"/>
    <property type="match status" value="1"/>
</dbReference>
<dbReference type="AlphaFoldDB" id="A0AAV2PMH0"/>
<dbReference type="PROSITE" id="PS00798">
    <property type="entry name" value="ALDOKETO_REDUCTASE_1"/>
    <property type="match status" value="1"/>
</dbReference>
<keyword evidence="2" id="KW-0521">NADP</keyword>
<dbReference type="InterPro" id="IPR018170">
    <property type="entry name" value="Aldo/ket_reductase_CS"/>
</dbReference>
<evidence type="ECO:0000256" key="3">
    <source>
        <dbReference type="ARBA" id="ARBA00023002"/>
    </source>
</evidence>
<dbReference type="PROSITE" id="PS00062">
    <property type="entry name" value="ALDOKETO_REDUCTASE_2"/>
    <property type="match status" value="1"/>
</dbReference>
<keyword evidence="3" id="KW-0560">Oxidoreductase</keyword>
<sequence>MPEERSIKLINGNMMPLLGLGCWQSPVDEVSAAVEAALECGYRHIDTAYNYLNEEGVGEGLHNWLKKSKAKRSEVFVVSKLPMIGMYEGGVKNYLVKSLEKLKLDYLDLYLIHCPIGMKGSHDRDTFPKDSDGRFIVDYATDLIAVWKEMEKMVDLGLVKSIGISNFSMKQIRKICAVARIPPSVHQVEMHVEFQQDEMHKFCEANNIIMTAYAPLGSPGRPATSKSVPELLKNPVVKLVADNHKVTTAQVLVRYWIQRGVTVIPKSVNKQRIVTNGDVWSFKLSDVEIDALLTLDKGEEGRSFDFLSVLTGFSDHPECPL</sequence>
<keyword evidence="9" id="KW-1185">Reference proteome</keyword>
<organism evidence="8 9">
    <name type="scientific">Meganyctiphanes norvegica</name>
    <name type="common">Northern krill</name>
    <name type="synonym">Thysanopoda norvegica</name>
    <dbReference type="NCBI Taxonomy" id="48144"/>
    <lineage>
        <taxon>Eukaryota</taxon>
        <taxon>Metazoa</taxon>
        <taxon>Ecdysozoa</taxon>
        <taxon>Arthropoda</taxon>
        <taxon>Crustacea</taxon>
        <taxon>Multicrustacea</taxon>
        <taxon>Malacostraca</taxon>
        <taxon>Eumalacostraca</taxon>
        <taxon>Eucarida</taxon>
        <taxon>Euphausiacea</taxon>
        <taxon>Euphausiidae</taxon>
        <taxon>Meganyctiphanes</taxon>
    </lineage>
</organism>
<dbReference type="SUPFAM" id="SSF51430">
    <property type="entry name" value="NAD(P)-linked oxidoreductase"/>
    <property type="match status" value="1"/>
</dbReference>
<dbReference type="Pfam" id="PF00248">
    <property type="entry name" value="Aldo_ket_red"/>
    <property type="match status" value="1"/>
</dbReference>
<feature type="site" description="Lowers pKa of active site Tyr" evidence="6">
    <location>
        <position position="80"/>
    </location>
</feature>
<evidence type="ECO:0000256" key="2">
    <source>
        <dbReference type="ARBA" id="ARBA00022857"/>
    </source>
</evidence>
<feature type="domain" description="NADP-dependent oxidoreductase" evidence="7">
    <location>
        <begin position="19"/>
        <end position="292"/>
    </location>
</feature>
<dbReference type="PRINTS" id="PR00069">
    <property type="entry name" value="ALDKETRDTASE"/>
</dbReference>
<comment type="similarity">
    <text evidence="1">Belongs to the aldo/keto reductase family.</text>
</comment>
<dbReference type="Gene3D" id="3.20.20.100">
    <property type="entry name" value="NADP-dependent oxidoreductase domain"/>
    <property type="match status" value="1"/>
</dbReference>
<evidence type="ECO:0000256" key="4">
    <source>
        <dbReference type="PIRSR" id="PIRSR000097-1"/>
    </source>
</evidence>
<dbReference type="PANTHER" id="PTHR11732">
    <property type="entry name" value="ALDO/KETO REDUCTASE"/>
    <property type="match status" value="1"/>
</dbReference>
<accession>A0AAV2PMH0</accession>
<feature type="active site" description="Proton donor" evidence="4">
    <location>
        <position position="51"/>
    </location>
</feature>
<dbReference type="InterPro" id="IPR020471">
    <property type="entry name" value="AKR"/>
</dbReference>
<evidence type="ECO:0000313" key="8">
    <source>
        <dbReference type="EMBL" id="CAL4060135.1"/>
    </source>
</evidence>
<dbReference type="EMBL" id="CAXKWB010000268">
    <property type="protein sequence ID" value="CAL4060135.1"/>
    <property type="molecule type" value="Genomic_DNA"/>
</dbReference>
<dbReference type="InterPro" id="IPR023210">
    <property type="entry name" value="NADP_OxRdtase_dom"/>
</dbReference>
<name>A0AAV2PMH0_MEGNR</name>
<dbReference type="PIRSF" id="PIRSF000097">
    <property type="entry name" value="AKR"/>
    <property type="match status" value="1"/>
</dbReference>
<proteinExistence type="inferred from homology"/>
<dbReference type="FunFam" id="3.20.20.100:FF:000006">
    <property type="entry name" value="Aldo-keto reductase family 1 member A1"/>
    <property type="match status" value="1"/>
</dbReference>
<evidence type="ECO:0000256" key="6">
    <source>
        <dbReference type="PIRSR" id="PIRSR000097-3"/>
    </source>
</evidence>
<dbReference type="PROSITE" id="PS51257">
    <property type="entry name" value="PROKAR_LIPOPROTEIN"/>
    <property type="match status" value="1"/>
</dbReference>
<feature type="binding site" evidence="5">
    <location>
        <position position="113"/>
    </location>
    <ligand>
        <name>substrate</name>
    </ligand>
</feature>